<comment type="caution">
    <text evidence="1">The sequence shown here is derived from an EMBL/GenBank/DDBJ whole genome shotgun (WGS) entry which is preliminary data.</text>
</comment>
<dbReference type="RefSeq" id="WP_059310214.1">
    <property type="nucleotide sequence ID" value="NZ_LRCR01000002.1"/>
</dbReference>
<evidence type="ECO:0000313" key="2">
    <source>
        <dbReference type="Proteomes" id="UP000064715"/>
    </source>
</evidence>
<dbReference type="EMBL" id="LRCR01000002">
    <property type="protein sequence ID" value="KUQ86089.1"/>
    <property type="molecule type" value="Genomic_DNA"/>
</dbReference>
<proteinExistence type="predicted"/>
<dbReference type="Proteomes" id="UP000064715">
    <property type="component" value="Unassembled WGS sequence"/>
</dbReference>
<dbReference type="OrthoDB" id="6507067at2"/>
<dbReference type="AlphaFoldDB" id="A0A0X4EWJ6"/>
<dbReference type="InterPro" id="IPR025135">
    <property type="entry name" value="DUF4060"/>
</dbReference>
<keyword evidence="2" id="KW-1185">Reference proteome</keyword>
<dbReference type="Pfam" id="PF13269">
    <property type="entry name" value="DUF4060"/>
    <property type="match status" value="1"/>
</dbReference>
<protein>
    <recommendedName>
        <fullName evidence="3">DUF4060 domain-containing protein</fullName>
    </recommendedName>
</protein>
<name>A0A0X4EWJ6_9ENTR</name>
<reference evidence="2" key="1">
    <citation type="submission" date="2016-01" db="EMBL/GenBank/DDBJ databases">
        <title>WGS of SAMN04407783.</title>
        <authorList>
            <person name="Adams M."/>
            <person name="Sutton G."/>
            <person name="Nelson K."/>
            <person name="Thaden J."/>
            <person name="Fowler V."/>
            <person name="Mccorrison J."/>
            <person name="Sanka R."/>
            <person name="Brinkac L."/>
            <person name="Nierman W."/>
        </authorList>
    </citation>
    <scope>NUCLEOTIDE SEQUENCE [LARGE SCALE GENOMIC DNA]</scope>
    <source>
        <strain evidence="2">GN04363</strain>
    </source>
</reference>
<evidence type="ECO:0008006" key="3">
    <source>
        <dbReference type="Google" id="ProtNLM"/>
    </source>
</evidence>
<accession>A0A0X4EWJ6</accession>
<gene>
    <name evidence="1" type="ORF">AWI28_09085</name>
</gene>
<evidence type="ECO:0000313" key="1">
    <source>
        <dbReference type="EMBL" id="KUQ86089.1"/>
    </source>
</evidence>
<organism evidence="1 2">
    <name type="scientific">Enterobacter genomosp. O</name>
    <dbReference type="NCBI Taxonomy" id="2364150"/>
    <lineage>
        <taxon>Bacteria</taxon>
        <taxon>Pseudomonadati</taxon>
        <taxon>Pseudomonadota</taxon>
        <taxon>Gammaproteobacteria</taxon>
        <taxon>Enterobacterales</taxon>
        <taxon>Enterobacteriaceae</taxon>
        <taxon>Enterobacter</taxon>
        <taxon>Enterobacter cloacae complex</taxon>
        <taxon>Enterobacter cloacae complex clade O</taxon>
    </lineage>
</organism>
<sequence>MRLINRSAKDIVGGPACVAALKSHYEKFGDHGRSYTQTFYTVMVGKHKVTVEVVNRRRSYVATAMTGARQIKRMAELGDF</sequence>